<dbReference type="GO" id="GO:0005634">
    <property type="term" value="C:nucleus"/>
    <property type="evidence" value="ECO:0007669"/>
    <property type="project" value="UniProtKB-SubCell"/>
</dbReference>
<proteinExistence type="inferred from homology"/>
<feature type="region of interest" description="Disordered" evidence="11">
    <location>
        <begin position="1"/>
        <end position="43"/>
    </location>
</feature>
<dbReference type="InterPro" id="IPR009072">
    <property type="entry name" value="Histone-fold"/>
</dbReference>
<dbReference type="GO" id="GO:0030527">
    <property type="term" value="F:structural constituent of chromatin"/>
    <property type="evidence" value="ECO:0007669"/>
    <property type="project" value="InterPro"/>
</dbReference>
<evidence type="ECO:0000256" key="4">
    <source>
        <dbReference type="ARBA" id="ARBA00022454"/>
    </source>
</evidence>
<reference evidence="13" key="1">
    <citation type="submission" date="2010-07" db="EMBL/GenBank/DDBJ databases">
        <authorList>
            <consortium name="The Caenorhabditis brenneri Sequencing and Analysis Consortium"/>
            <person name="Wilson R.K."/>
        </authorList>
    </citation>
    <scope>NUCLEOTIDE SEQUENCE</scope>
    <source>
        <strain evidence="13">PB2801</strain>
    </source>
</reference>
<feature type="domain" description="Core Histone H2A/H2B/H3" evidence="12">
    <location>
        <begin position="46"/>
        <end position="133"/>
    </location>
</feature>
<evidence type="ECO:0000313" key="16">
    <source>
        <dbReference type="EMBL" id="EGT38824.1"/>
    </source>
</evidence>
<evidence type="ECO:0000256" key="10">
    <source>
        <dbReference type="RuleBase" id="RU004471"/>
    </source>
</evidence>
<dbReference type="AlphaFoldDB" id="G0NNH8"/>
<dbReference type="EMBL" id="GL379914">
    <property type="protein sequence ID" value="EGT34514.1"/>
    <property type="molecule type" value="Genomic_DNA"/>
</dbReference>
<keyword evidence="8 10" id="KW-0539">Nucleus</keyword>
<evidence type="ECO:0000313" key="17">
    <source>
        <dbReference type="EMBL" id="EGT42378.1"/>
    </source>
</evidence>
<comment type="subunit">
    <text evidence="10">The nucleosome is a histone octamer containing two molecules each of H2A, H2B, H3 and H4 assembled in one H3-H4 heterotetramer and two H2A-H2B heterodimers. The octamer wraps approximately 147 bp of DNA.</text>
</comment>
<evidence type="ECO:0000259" key="12">
    <source>
        <dbReference type="Pfam" id="PF00125"/>
    </source>
</evidence>
<keyword evidence="6" id="KW-0007">Acetylation</keyword>
<keyword evidence="7" id="KW-0238">DNA-binding</keyword>
<protein>
    <recommendedName>
        <fullName evidence="10">Histone H3</fullName>
    </recommendedName>
</protein>
<dbReference type="EMBL" id="GL379914">
    <property type="protein sequence ID" value="EGT34552.1"/>
    <property type="molecule type" value="Genomic_DNA"/>
</dbReference>
<comment type="subcellular location">
    <subcellularLocation>
        <location evidence="2">Chromosome</location>
    </subcellularLocation>
    <subcellularLocation>
        <location evidence="1">Nucleus</location>
    </subcellularLocation>
</comment>
<organism evidence="18">
    <name type="scientific">Caenorhabditis brenneri</name>
    <name type="common">Nematode worm</name>
    <dbReference type="NCBI Taxonomy" id="135651"/>
    <lineage>
        <taxon>Eukaryota</taxon>
        <taxon>Metazoa</taxon>
        <taxon>Ecdysozoa</taxon>
        <taxon>Nematoda</taxon>
        <taxon>Chromadorea</taxon>
        <taxon>Rhabditida</taxon>
        <taxon>Rhabditina</taxon>
        <taxon>Rhabditomorpha</taxon>
        <taxon>Rhabditoidea</taxon>
        <taxon>Rhabditidae</taxon>
        <taxon>Peloderinae</taxon>
        <taxon>Caenorhabditis</taxon>
    </lineage>
</organism>
<dbReference type="InterPro" id="IPR000164">
    <property type="entry name" value="Histone_H3/CENP-A"/>
</dbReference>
<evidence type="ECO:0000313" key="18">
    <source>
        <dbReference type="Proteomes" id="UP000008068"/>
    </source>
</evidence>
<dbReference type="SMART" id="SM00428">
    <property type="entry name" value="H3"/>
    <property type="match status" value="1"/>
</dbReference>
<dbReference type="FunFam" id="1.10.20.10:FF:000078">
    <property type="entry name" value="Histone H3"/>
    <property type="match status" value="1"/>
</dbReference>
<dbReference type="Pfam" id="PF00125">
    <property type="entry name" value="Histone"/>
    <property type="match status" value="1"/>
</dbReference>
<dbReference type="InterPro" id="IPR007125">
    <property type="entry name" value="H2A/H2B/H3"/>
</dbReference>
<evidence type="ECO:0000256" key="1">
    <source>
        <dbReference type="ARBA" id="ARBA00004123"/>
    </source>
</evidence>
<evidence type="ECO:0000256" key="7">
    <source>
        <dbReference type="ARBA" id="ARBA00023125"/>
    </source>
</evidence>
<keyword evidence="5" id="KW-0488">Methylation</keyword>
<dbReference type="SUPFAM" id="SSF47113">
    <property type="entry name" value="Histone-fold"/>
    <property type="match status" value="1"/>
</dbReference>
<evidence type="ECO:0000256" key="6">
    <source>
        <dbReference type="ARBA" id="ARBA00022990"/>
    </source>
</evidence>
<name>G0NNH8_CAEBE</name>
<dbReference type="GO" id="GO:0000786">
    <property type="term" value="C:nucleosome"/>
    <property type="evidence" value="ECO:0007669"/>
    <property type="project" value="UniProtKB-KW"/>
</dbReference>
<dbReference type="PROSITE" id="PS00959">
    <property type="entry name" value="HISTONE_H3_2"/>
    <property type="match status" value="1"/>
</dbReference>
<evidence type="ECO:0000256" key="9">
    <source>
        <dbReference type="ARBA" id="ARBA00023269"/>
    </source>
</evidence>
<evidence type="ECO:0000256" key="3">
    <source>
        <dbReference type="ARBA" id="ARBA00010343"/>
    </source>
</evidence>
<dbReference type="FunFam" id="1.10.20.10:FF:000044">
    <property type="entry name" value="Histone H3.3"/>
    <property type="match status" value="1"/>
</dbReference>
<dbReference type="EMBL" id="GL381570">
    <property type="protein sequence ID" value="EGT38824.1"/>
    <property type="molecule type" value="Genomic_DNA"/>
</dbReference>
<dbReference type="STRING" id="135651.G0NNH8"/>
<dbReference type="GO" id="GO:0046982">
    <property type="term" value="F:protein heterodimerization activity"/>
    <property type="evidence" value="ECO:0007669"/>
    <property type="project" value="InterPro"/>
</dbReference>
<evidence type="ECO:0000313" key="14">
    <source>
        <dbReference type="EMBL" id="EGT34528.1"/>
    </source>
</evidence>
<comment type="similarity">
    <text evidence="3 10">Belongs to the histone H3 family.</text>
</comment>
<gene>
    <name evidence="16" type="ORF">CAEBREN_24214</name>
    <name evidence="13" type="ORF">CAEBREN_26300</name>
    <name evidence="14" type="ORF">CAEBREN_26306</name>
    <name evidence="15" type="ORF">CAEBREN_26311</name>
    <name evidence="17" type="ORF">CAEBREN_28645</name>
</gene>
<dbReference type="EMBL" id="GL379914">
    <property type="protein sequence ID" value="EGT34528.1"/>
    <property type="molecule type" value="Genomic_DNA"/>
</dbReference>
<evidence type="ECO:0000256" key="11">
    <source>
        <dbReference type="SAM" id="MobiDB-lite"/>
    </source>
</evidence>
<dbReference type="GO" id="GO:0003677">
    <property type="term" value="F:DNA binding"/>
    <property type="evidence" value="ECO:0007669"/>
    <property type="project" value="UniProtKB-KW"/>
</dbReference>
<evidence type="ECO:0000313" key="13">
    <source>
        <dbReference type="EMBL" id="EGT34514.1"/>
    </source>
</evidence>
<keyword evidence="4" id="KW-0158">Chromosome</keyword>
<reference evidence="13" key="3">
    <citation type="submission" date="2011-07" db="EMBL/GenBank/DDBJ databases">
        <authorList>
            <consortium name="WormBase Consortium"/>
        </authorList>
    </citation>
    <scope>NUCLEOTIDE SEQUENCE [LARGE SCALE GENOMIC DNA]</scope>
    <source>
        <strain evidence="13">PB2801</strain>
    </source>
</reference>
<evidence type="ECO:0000256" key="5">
    <source>
        <dbReference type="ARBA" id="ARBA00022481"/>
    </source>
</evidence>
<accession>G0NNH8</accession>
<dbReference type="PRINTS" id="PR00622">
    <property type="entry name" value="HISTONEH3"/>
</dbReference>
<keyword evidence="18" id="KW-1185">Reference proteome</keyword>
<dbReference type="Proteomes" id="UP000008068">
    <property type="component" value="Unassembled WGS sequence"/>
</dbReference>
<dbReference type="HOGENOM" id="CLU_078295_4_0_1"/>
<dbReference type="OMA" id="FLPMART"/>
<dbReference type="PROSITE" id="PS00322">
    <property type="entry name" value="HISTONE_H3_1"/>
    <property type="match status" value="1"/>
</dbReference>
<evidence type="ECO:0000256" key="2">
    <source>
        <dbReference type="ARBA" id="ARBA00004286"/>
    </source>
</evidence>
<dbReference type="Gene3D" id="1.10.20.10">
    <property type="entry name" value="Histone, subunit A"/>
    <property type="match status" value="1"/>
</dbReference>
<evidence type="ECO:0000313" key="15">
    <source>
        <dbReference type="EMBL" id="EGT34552.1"/>
    </source>
</evidence>
<dbReference type="PANTHER" id="PTHR11426">
    <property type="entry name" value="HISTONE H3"/>
    <property type="match status" value="1"/>
</dbReference>
<sequence>MARTKQTARKSTGGKAPRKQLATKAARKNVASKVSGGVKKPHRYRPGTVALREIRRYQKSTELLIRKLPFQRLVREIAQDFKTDLRFQSSAVMALQEAAEAYLVGLFEDTNLCAIHAKRVTIMPKDIQLARRIRGERA</sequence>
<dbReference type="CDD" id="cd22911">
    <property type="entry name" value="HFD_H3"/>
    <property type="match status" value="1"/>
</dbReference>
<dbReference type="eggNOG" id="KOG1745">
    <property type="taxonomic scope" value="Eukaryota"/>
</dbReference>
<evidence type="ECO:0000256" key="8">
    <source>
        <dbReference type="ARBA" id="ARBA00023242"/>
    </source>
</evidence>
<keyword evidence="9 10" id="KW-0544">Nucleosome core</keyword>
<dbReference type="OrthoDB" id="4025405at2759"/>
<reference evidence="18" key="2">
    <citation type="submission" date="2011-07" db="EMBL/GenBank/DDBJ databases">
        <authorList>
            <consortium name="Caenorhabditis brenneri Sequencing and Analysis Consortium"/>
            <person name="Wilson R.K."/>
        </authorList>
    </citation>
    <scope>NUCLEOTIDE SEQUENCE [LARGE SCALE GENOMIC DNA]</scope>
    <source>
        <strain evidence="18">PB2801</strain>
    </source>
</reference>
<dbReference type="EMBL" id="GL382022">
    <property type="protein sequence ID" value="EGT42378.1"/>
    <property type="molecule type" value="Genomic_DNA"/>
</dbReference>